<keyword evidence="3" id="KW-1185">Reference proteome</keyword>
<keyword evidence="1" id="KW-0732">Signal</keyword>
<gene>
    <name evidence="2" type="ORF">KP509_04G055700</name>
</gene>
<evidence type="ECO:0000313" key="3">
    <source>
        <dbReference type="Proteomes" id="UP000825935"/>
    </source>
</evidence>
<feature type="chain" id="PRO_5035724568" description="Secreted protein" evidence="1">
    <location>
        <begin position="20"/>
        <end position="68"/>
    </location>
</feature>
<accession>A0A8T2UX63</accession>
<dbReference type="Proteomes" id="UP000825935">
    <property type="component" value="Chromosome 4"/>
</dbReference>
<sequence length="68" mass="7124">MRQLVIVSIIVAISRTARGGSVRLLAGEPHRIQIAPLLSSSSGSLLSGQGHSSLTSILCELVLISPFE</sequence>
<protein>
    <recommendedName>
        <fullName evidence="4">Secreted protein</fullName>
    </recommendedName>
</protein>
<evidence type="ECO:0000256" key="1">
    <source>
        <dbReference type="SAM" id="SignalP"/>
    </source>
</evidence>
<name>A0A8T2UX63_CERRI</name>
<feature type="signal peptide" evidence="1">
    <location>
        <begin position="1"/>
        <end position="19"/>
    </location>
</feature>
<evidence type="ECO:0008006" key="4">
    <source>
        <dbReference type="Google" id="ProtNLM"/>
    </source>
</evidence>
<organism evidence="2 3">
    <name type="scientific">Ceratopteris richardii</name>
    <name type="common">Triangle waterfern</name>
    <dbReference type="NCBI Taxonomy" id="49495"/>
    <lineage>
        <taxon>Eukaryota</taxon>
        <taxon>Viridiplantae</taxon>
        <taxon>Streptophyta</taxon>
        <taxon>Embryophyta</taxon>
        <taxon>Tracheophyta</taxon>
        <taxon>Polypodiopsida</taxon>
        <taxon>Polypodiidae</taxon>
        <taxon>Polypodiales</taxon>
        <taxon>Pteridineae</taxon>
        <taxon>Pteridaceae</taxon>
        <taxon>Parkerioideae</taxon>
        <taxon>Ceratopteris</taxon>
    </lineage>
</organism>
<dbReference type="AlphaFoldDB" id="A0A8T2UX63"/>
<comment type="caution">
    <text evidence="2">The sequence shown here is derived from an EMBL/GenBank/DDBJ whole genome shotgun (WGS) entry which is preliminary data.</text>
</comment>
<proteinExistence type="predicted"/>
<reference evidence="2" key="1">
    <citation type="submission" date="2021-08" db="EMBL/GenBank/DDBJ databases">
        <title>WGS assembly of Ceratopteris richardii.</title>
        <authorList>
            <person name="Marchant D.B."/>
            <person name="Chen G."/>
            <person name="Jenkins J."/>
            <person name="Shu S."/>
            <person name="Leebens-Mack J."/>
            <person name="Grimwood J."/>
            <person name="Schmutz J."/>
            <person name="Soltis P."/>
            <person name="Soltis D."/>
            <person name="Chen Z.-H."/>
        </authorList>
    </citation>
    <scope>NUCLEOTIDE SEQUENCE</scope>
    <source>
        <strain evidence="2">Whitten #5841</strain>
        <tissue evidence="2">Leaf</tissue>
    </source>
</reference>
<evidence type="ECO:0000313" key="2">
    <source>
        <dbReference type="EMBL" id="KAH7439318.1"/>
    </source>
</evidence>
<dbReference type="EMBL" id="CM035409">
    <property type="protein sequence ID" value="KAH7439318.1"/>
    <property type="molecule type" value="Genomic_DNA"/>
</dbReference>